<dbReference type="PANTHER" id="PTHR35046:SF18">
    <property type="entry name" value="RNA-DIRECTED DNA POLYMERASE"/>
    <property type="match status" value="1"/>
</dbReference>
<dbReference type="InterPro" id="IPR056924">
    <property type="entry name" value="SH3_Tf2-1"/>
</dbReference>
<dbReference type="Proteomes" id="UP000585474">
    <property type="component" value="Unassembled WGS sequence"/>
</dbReference>
<feature type="domain" description="Tf2-1-like SH3-like" evidence="1">
    <location>
        <begin position="146"/>
        <end position="207"/>
    </location>
</feature>
<evidence type="ECO:0000313" key="3">
    <source>
        <dbReference type="Proteomes" id="UP000585474"/>
    </source>
</evidence>
<organism evidence="2 3">
    <name type="scientific">Actinidia rufa</name>
    <dbReference type="NCBI Taxonomy" id="165716"/>
    <lineage>
        <taxon>Eukaryota</taxon>
        <taxon>Viridiplantae</taxon>
        <taxon>Streptophyta</taxon>
        <taxon>Embryophyta</taxon>
        <taxon>Tracheophyta</taxon>
        <taxon>Spermatophyta</taxon>
        <taxon>Magnoliopsida</taxon>
        <taxon>eudicotyledons</taxon>
        <taxon>Gunneridae</taxon>
        <taxon>Pentapetalae</taxon>
        <taxon>asterids</taxon>
        <taxon>Ericales</taxon>
        <taxon>Actinidiaceae</taxon>
        <taxon>Actinidia</taxon>
    </lineage>
</organism>
<protein>
    <recommendedName>
        <fullName evidence="1">Tf2-1-like SH3-like domain-containing protein</fullName>
    </recommendedName>
</protein>
<sequence length="226" mass="26648">MHKFAWHWVQEDQQGSDSIFVVVDRLTKMVHFIGDSKFLSHFWRCLWRLTNTKLDFSNAYHPQSDGQTEVVNFFSPFFANYAFQLRAPINLAPVPDLKKVHKKVENFISNLQEVHKQVQWNLHESTTKYKEATDKKRRLVEFDVRDFVWAVLTKDQYPAHEYSKLAARKVGPYEIIEKINPNAYWLKLLSHANTSDVFNVKHLMPYRGGDSLEEEEEVLNSRANSF</sequence>
<dbReference type="Pfam" id="PF24626">
    <property type="entry name" value="SH3_Tf2-1"/>
    <property type="match status" value="1"/>
</dbReference>
<gene>
    <name evidence="2" type="ORF">Acr_21g0004520</name>
</gene>
<keyword evidence="3" id="KW-1185">Reference proteome</keyword>
<dbReference type="SUPFAM" id="SSF53098">
    <property type="entry name" value="Ribonuclease H-like"/>
    <property type="match status" value="1"/>
</dbReference>
<evidence type="ECO:0000259" key="1">
    <source>
        <dbReference type="Pfam" id="PF24626"/>
    </source>
</evidence>
<dbReference type="EMBL" id="BJWL01000021">
    <property type="protein sequence ID" value="GFZ09853.1"/>
    <property type="molecule type" value="Genomic_DNA"/>
</dbReference>
<dbReference type="OrthoDB" id="1609343at2759"/>
<dbReference type="InterPro" id="IPR012337">
    <property type="entry name" value="RNaseH-like_sf"/>
</dbReference>
<evidence type="ECO:0000313" key="2">
    <source>
        <dbReference type="EMBL" id="GFZ09853.1"/>
    </source>
</evidence>
<reference evidence="2 3" key="1">
    <citation type="submission" date="2019-07" db="EMBL/GenBank/DDBJ databases">
        <title>De Novo Assembly of kiwifruit Actinidia rufa.</title>
        <authorList>
            <person name="Sugita-Konishi S."/>
            <person name="Sato K."/>
            <person name="Mori E."/>
            <person name="Abe Y."/>
            <person name="Kisaki G."/>
            <person name="Hamano K."/>
            <person name="Suezawa K."/>
            <person name="Otani M."/>
            <person name="Fukuda T."/>
            <person name="Manabe T."/>
            <person name="Gomi K."/>
            <person name="Tabuchi M."/>
            <person name="Akimitsu K."/>
            <person name="Kataoka I."/>
        </authorList>
    </citation>
    <scope>NUCLEOTIDE SEQUENCE [LARGE SCALE GENOMIC DNA]</scope>
    <source>
        <strain evidence="3">cv. Fuchu</strain>
    </source>
</reference>
<dbReference type="PANTHER" id="PTHR35046">
    <property type="entry name" value="ZINC KNUCKLE (CCHC-TYPE) FAMILY PROTEIN"/>
    <property type="match status" value="1"/>
</dbReference>
<name>A0A7J0GGA6_9ERIC</name>
<comment type="caution">
    <text evidence="2">The sequence shown here is derived from an EMBL/GenBank/DDBJ whole genome shotgun (WGS) entry which is preliminary data.</text>
</comment>
<accession>A0A7J0GGA6</accession>
<dbReference type="AlphaFoldDB" id="A0A7J0GGA6"/>
<proteinExistence type="predicted"/>